<organism evidence="2 3">
    <name type="scientific">Pseudoflavonifractor capillosus ATCC 29799</name>
    <dbReference type="NCBI Taxonomy" id="411467"/>
    <lineage>
        <taxon>Bacteria</taxon>
        <taxon>Bacillati</taxon>
        <taxon>Bacillota</taxon>
        <taxon>Clostridia</taxon>
        <taxon>Eubacteriales</taxon>
        <taxon>Oscillospiraceae</taxon>
        <taxon>Pseudoflavonifractor</taxon>
    </lineage>
</organism>
<dbReference type="EMBL" id="AAXG02000010">
    <property type="protein sequence ID" value="EDN00617.1"/>
    <property type="molecule type" value="Genomic_DNA"/>
</dbReference>
<reference evidence="2 3" key="1">
    <citation type="submission" date="2007-04" db="EMBL/GenBank/DDBJ databases">
        <authorList>
            <person name="Fulton L."/>
            <person name="Clifton S."/>
            <person name="Fulton B."/>
            <person name="Xu J."/>
            <person name="Minx P."/>
            <person name="Pepin K.H."/>
            <person name="Johnson M."/>
            <person name="Thiruvilangam P."/>
            <person name="Bhonagiri V."/>
            <person name="Nash W.E."/>
            <person name="Mardis E.R."/>
            <person name="Wilson R.K."/>
        </authorList>
    </citation>
    <scope>NUCLEOTIDE SEQUENCE [LARGE SCALE GENOMIC DNA]</scope>
    <source>
        <strain evidence="2 3">ATCC 29799</strain>
    </source>
</reference>
<accession>A6NT55</accession>
<keyword evidence="1" id="KW-1133">Transmembrane helix</keyword>
<keyword evidence="3" id="KW-1185">Reference proteome</keyword>
<dbReference type="Proteomes" id="UP000003639">
    <property type="component" value="Unassembled WGS sequence"/>
</dbReference>
<reference evidence="2 3" key="2">
    <citation type="submission" date="2007-06" db="EMBL/GenBank/DDBJ databases">
        <title>Draft genome sequence of Pseudoflavonifractor capillosus ATCC 29799.</title>
        <authorList>
            <person name="Sudarsanam P."/>
            <person name="Ley R."/>
            <person name="Guruge J."/>
            <person name="Turnbaugh P.J."/>
            <person name="Mahowald M."/>
            <person name="Liep D."/>
            <person name="Gordon J."/>
        </authorList>
    </citation>
    <scope>NUCLEOTIDE SEQUENCE [LARGE SCALE GENOMIC DNA]</scope>
    <source>
        <strain evidence="2 3">ATCC 29799</strain>
    </source>
</reference>
<sequence length="37" mass="4360">MPAARANARIFFQVFIFILSLNPQGFLIEWIIHPMQE</sequence>
<feature type="transmembrane region" description="Helical" evidence="1">
    <location>
        <begin position="12"/>
        <end position="32"/>
    </location>
</feature>
<evidence type="ECO:0000256" key="1">
    <source>
        <dbReference type="SAM" id="Phobius"/>
    </source>
</evidence>
<protein>
    <submittedName>
        <fullName evidence="2">Uncharacterized protein</fullName>
    </submittedName>
</protein>
<comment type="caution">
    <text evidence="2">The sequence shown here is derived from an EMBL/GenBank/DDBJ whole genome shotgun (WGS) entry which is preliminary data.</text>
</comment>
<evidence type="ECO:0000313" key="3">
    <source>
        <dbReference type="Proteomes" id="UP000003639"/>
    </source>
</evidence>
<dbReference type="AlphaFoldDB" id="A6NT55"/>
<keyword evidence="1" id="KW-0812">Transmembrane</keyword>
<evidence type="ECO:0000313" key="2">
    <source>
        <dbReference type="EMBL" id="EDN00617.1"/>
    </source>
</evidence>
<gene>
    <name evidence="2" type="ORF">BACCAP_01383</name>
</gene>
<name>A6NT55_9FIRM</name>
<proteinExistence type="predicted"/>
<keyword evidence="1" id="KW-0472">Membrane</keyword>